<name>K3WG54_GLOUD</name>
<dbReference type="InParanoid" id="K3WG54"/>
<accession>K3WG54</accession>
<dbReference type="AlphaFoldDB" id="K3WG54"/>
<reference evidence="3" key="1">
    <citation type="journal article" date="2010" name="Genome Biol.">
        <title>Genome sequence of the necrotrophic plant pathogen Pythium ultimum reveals original pathogenicity mechanisms and effector repertoire.</title>
        <authorList>
            <person name="Levesque C.A."/>
            <person name="Brouwer H."/>
            <person name="Cano L."/>
            <person name="Hamilton J.P."/>
            <person name="Holt C."/>
            <person name="Huitema E."/>
            <person name="Raffaele S."/>
            <person name="Robideau G.P."/>
            <person name="Thines M."/>
            <person name="Win J."/>
            <person name="Zerillo M.M."/>
            <person name="Beakes G.W."/>
            <person name="Boore J.L."/>
            <person name="Busam D."/>
            <person name="Dumas B."/>
            <person name="Ferriera S."/>
            <person name="Fuerstenberg S.I."/>
            <person name="Gachon C.M."/>
            <person name="Gaulin E."/>
            <person name="Govers F."/>
            <person name="Grenville-Briggs L."/>
            <person name="Horner N."/>
            <person name="Hostetler J."/>
            <person name="Jiang R.H."/>
            <person name="Johnson J."/>
            <person name="Krajaejun T."/>
            <person name="Lin H."/>
            <person name="Meijer H.J."/>
            <person name="Moore B."/>
            <person name="Morris P."/>
            <person name="Phuntmart V."/>
            <person name="Puiu D."/>
            <person name="Shetty J."/>
            <person name="Stajich J.E."/>
            <person name="Tripathy S."/>
            <person name="Wawra S."/>
            <person name="van West P."/>
            <person name="Whitty B.R."/>
            <person name="Coutinho P.M."/>
            <person name="Henrissat B."/>
            <person name="Martin F."/>
            <person name="Thomas P.D."/>
            <person name="Tyler B.M."/>
            <person name="De Vries R.P."/>
            <person name="Kamoun S."/>
            <person name="Yandell M."/>
            <person name="Tisserat N."/>
            <person name="Buell C.R."/>
        </authorList>
    </citation>
    <scope>NUCLEOTIDE SEQUENCE</scope>
    <source>
        <strain evidence="3">DAOM:BR144</strain>
    </source>
</reference>
<sequence length="68" mass="8055">MELAYMELQKKHDALLAKNQKLEEQKEKLESNLQHEIQVSKDLRAQLRHLSQYTGNLIFDSERSNDTK</sequence>
<dbReference type="EnsemblProtists" id="PYU1_T003945">
    <property type="protein sequence ID" value="PYU1_T003945"/>
    <property type="gene ID" value="PYU1_G003935"/>
</dbReference>
<reference evidence="3" key="2">
    <citation type="submission" date="2010-04" db="EMBL/GenBank/DDBJ databases">
        <authorList>
            <person name="Buell R."/>
            <person name="Hamilton J."/>
            <person name="Hostetler J."/>
        </authorList>
    </citation>
    <scope>NUCLEOTIDE SEQUENCE [LARGE SCALE GENOMIC DNA]</scope>
    <source>
        <strain evidence="3">DAOM:BR144</strain>
    </source>
</reference>
<dbReference type="EMBL" id="GL376567">
    <property type="status" value="NOT_ANNOTATED_CDS"/>
    <property type="molecule type" value="Genomic_DNA"/>
</dbReference>
<protein>
    <submittedName>
        <fullName evidence="2">Uncharacterized protein</fullName>
    </submittedName>
</protein>
<keyword evidence="3" id="KW-1185">Reference proteome</keyword>
<proteinExistence type="predicted"/>
<dbReference type="VEuPathDB" id="FungiDB:PYU1_G003935"/>
<keyword evidence="1" id="KW-0175">Coiled coil</keyword>
<organism evidence="2 3">
    <name type="scientific">Globisporangium ultimum (strain ATCC 200006 / CBS 805.95 / DAOM BR144)</name>
    <name type="common">Pythium ultimum</name>
    <dbReference type="NCBI Taxonomy" id="431595"/>
    <lineage>
        <taxon>Eukaryota</taxon>
        <taxon>Sar</taxon>
        <taxon>Stramenopiles</taxon>
        <taxon>Oomycota</taxon>
        <taxon>Peronosporomycetes</taxon>
        <taxon>Pythiales</taxon>
        <taxon>Pythiaceae</taxon>
        <taxon>Globisporangium</taxon>
    </lineage>
</organism>
<evidence type="ECO:0000256" key="1">
    <source>
        <dbReference type="SAM" id="Coils"/>
    </source>
</evidence>
<feature type="coiled-coil region" evidence="1">
    <location>
        <begin position="5"/>
        <end position="46"/>
    </location>
</feature>
<evidence type="ECO:0000313" key="3">
    <source>
        <dbReference type="Proteomes" id="UP000019132"/>
    </source>
</evidence>
<dbReference type="HOGENOM" id="CLU_2799598_0_0_1"/>
<dbReference type="Proteomes" id="UP000019132">
    <property type="component" value="Unassembled WGS sequence"/>
</dbReference>
<evidence type="ECO:0000313" key="2">
    <source>
        <dbReference type="EnsemblProtists" id="PYU1_T003945"/>
    </source>
</evidence>
<reference evidence="2" key="3">
    <citation type="submission" date="2015-02" db="UniProtKB">
        <authorList>
            <consortium name="EnsemblProtists"/>
        </authorList>
    </citation>
    <scope>IDENTIFICATION</scope>
    <source>
        <strain evidence="2">DAOM BR144</strain>
    </source>
</reference>